<keyword evidence="2" id="KW-0732">Signal</keyword>
<dbReference type="Proteomes" id="UP000346198">
    <property type="component" value="Unassembled WGS sequence"/>
</dbReference>
<dbReference type="InterPro" id="IPR003423">
    <property type="entry name" value="OMP_efflux"/>
</dbReference>
<sequence length="477" mass="52508">MTRRMLAKNLPLFALLVFLLAGCAHYDDRPLDPESNLAAFDARSLADPGLAEFMATNRPDAGASAGWNAAELTLAAFYFQPELAAARARWAAAVSEIGGAGEYPNPTFGIAPAFNSSTSSDEGLARWVIPASLDFTLEQPGKRKARIAQARFRADAAWLELVQTAWQTRVQVRAEMLDLYRARQNRDLLDAQEGFQNLLLQAIDRKRQLGGTGRMAVDQAREADSMVQLDWEEAIKQEGMARARLASVIGIPSSALRAVTLDFSEFEEQLPGEMPVSTVRKQALMNRADILGLLAEYNAAQSQLQLEVARQYPDLVIGPGYEYDQGDNKWGLGLSFTLPLFNRNQAAIETARRRREEAAARFNALQTSVLGNLGQASADYSHTYVQFLIASKMHAARKAMFQRLEKQAMEGAVSAEQELAGQIALLEMNKVKLAAQMEAQAALGRLESELQSPADLPGWQTALKQTIDHNEDAHENN</sequence>
<dbReference type="Pfam" id="PF02321">
    <property type="entry name" value="OEP"/>
    <property type="match status" value="2"/>
</dbReference>
<dbReference type="SUPFAM" id="SSF56954">
    <property type="entry name" value="Outer membrane efflux proteins (OEP)"/>
    <property type="match status" value="1"/>
</dbReference>
<dbReference type="EMBL" id="CAAHFH010000002">
    <property type="protein sequence ID" value="VGO20989.1"/>
    <property type="molecule type" value="Genomic_DNA"/>
</dbReference>
<dbReference type="PANTHER" id="PTHR30203:SF24">
    <property type="entry name" value="BLR4935 PROTEIN"/>
    <property type="match status" value="1"/>
</dbReference>
<dbReference type="PANTHER" id="PTHR30203">
    <property type="entry name" value="OUTER MEMBRANE CATION EFFLUX PROTEIN"/>
    <property type="match status" value="1"/>
</dbReference>
<dbReference type="AlphaFoldDB" id="A0A6C2ULZ1"/>
<accession>A0A6C2ULZ1</accession>
<comment type="similarity">
    <text evidence="1">Belongs to the outer membrane factor (OMF) (TC 1.B.17) family.</text>
</comment>
<reference evidence="3 4" key="1">
    <citation type="submission" date="2019-04" db="EMBL/GenBank/DDBJ databases">
        <authorList>
            <person name="Van Vliet M D."/>
        </authorList>
    </citation>
    <scope>NUCLEOTIDE SEQUENCE [LARGE SCALE GENOMIC DNA]</scope>
    <source>
        <strain evidence="3 4">F21</strain>
    </source>
</reference>
<dbReference type="InterPro" id="IPR010131">
    <property type="entry name" value="MdtP/NodT-like"/>
</dbReference>
<dbReference type="RefSeq" id="WP_136062482.1">
    <property type="nucleotide sequence ID" value="NZ_CAAHFH010000002.1"/>
</dbReference>
<name>A0A6C2ULZ1_9BACT</name>
<gene>
    <name evidence="3" type="primary">czcC_1</name>
    <name evidence="3" type="ORF">SCARR_03058</name>
</gene>
<keyword evidence="4" id="KW-1185">Reference proteome</keyword>
<organism evidence="3 4">
    <name type="scientific">Pontiella sulfatireligans</name>
    <dbReference type="NCBI Taxonomy" id="2750658"/>
    <lineage>
        <taxon>Bacteria</taxon>
        <taxon>Pseudomonadati</taxon>
        <taxon>Kiritimatiellota</taxon>
        <taxon>Kiritimatiellia</taxon>
        <taxon>Kiritimatiellales</taxon>
        <taxon>Pontiellaceae</taxon>
        <taxon>Pontiella</taxon>
    </lineage>
</organism>
<dbReference type="GO" id="GO:0015562">
    <property type="term" value="F:efflux transmembrane transporter activity"/>
    <property type="evidence" value="ECO:0007669"/>
    <property type="project" value="InterPro"/>
</dbReference>
<evidence type="ECO:0000256" key="1">
    <source>
        <dbReference type="ARBA" id="ARBA00007613"/>
    </source>
</evidence>
<feature type="signal peptide" evidence="2">
    <location>
        <begin position="1"/>
        <end position="26"/>
    </location>
</feature>
<protein>
    <submittedName>
        <fullName evidence="3">Cobalt-zinc-cadmium resistance protein CzcC</fullName>
    </submittedName>
</protein>
<dbReference type="PROSITE" id="PS51257">
    <property type="entry name" value="PROKAR_LIPOPROTEIN"/>
    <property type="match status" value="1"/>
</dbReference>
<feature type="chain" id="PRO_5025636843" evidence="2">
    <location>
        <begin position="27"/>
        <end position="477"/>
    </location>
</feature>
<dbReference type="Gene3D" id="1.20.1600.10">
    <property type="entry name" value="Outer membrane efflux proteins (OEP)"/>
    <property type="match status" value="1"/>
</dbReference>
<evidence type="ECO:0000313" key="4">
    <source>
        <dbReference type="Proteomes" id="UP000346198"/>
    </source>
</evidence>
<proteinExistence type="inferred from homology"/>
<evidence type="ECO:0000313" key="3">
    <source>
        <dbReference type="EMBL" id="VGO20989.1"/>
    </source>
</evidence>
<evidence type="ECO:0000256" key="2">
    <source>
        <dbReference type="SAM" id="SignalP"/>
    </source>
</evidence>